<dbReference type="PANTHER" id="PTHR21666:SF270">
    <property type="entry name" value="MUREIN HYDROLASE ACTIVATOR ENVC"/>
    <property type="match status" value="1"/>
</dbReference>
<reference evidence="3 4" key="1">
    <citation type="submission" date="2016-08" db="EMBL/GenBank/DDBJ databases">
        <title>Draft genome of Amylibacter sp. strain 4G11.</title>
        <authorList>
            <person name="Wong S.-K."/>
            <person name="Hamasaki K."/>
            <person name="Yoshizawa S."/>
        </authorList>
    </citation>
    <scope>NUCLEOTIDE SEQUENCE [LARGE SCALE GENOMIC DNA]</scope>
    <source>
        <strain evidence="3 4">4G11</strain>
    </source>
</reference>
<dbReference type="Gene3D" id="3.10.350.10">
    <property type="entry name" value="LysM domain"/>
    <property type="match status" value="1"/>
</dbReference>
<dbReference type="AlphaFoldDB" id="A0A2G5K649"/>
<evidence type="ECO:0000313" key="3">
    <source>
        <dbReference type="EMBL" id="PIB24350.1"/>
    </source>
</evidence>
<feature type="domain" description="LysM" evidence="2">
    <location>
        <begin position="161"/>
        <end position="205"/>
    </location>
</feature>
<evidence type="ECO:0000313" key="4">
    <source>
        <dbReference type="Proteomes" id="UP000231516"/>
    </source>
</evidence>
<dbReference type="InterPro" id="IPR036779">
    <property type="entry name" value="LysM_dom_sf"/>
</dbReference>
<dbReference type="Pfam" id="PF01551">
    <property type="entry name" value="Peptidase_M23"/>
    <property type="match status" value="1"/>
</dbReference>
<dbReference type="SUPFAM" id="SSF51261">
    <property type="entry name" value="Duplicated hybrid motif"/>
    <property type="match status" value="1"/>
</dbReference>
<dbReference type="SMART" id="SM00257">
    <property type="entry name" value="LysM"/>
    <property type="match status" value="2"/>
</dbReference>
<feature type="compositionally biased region" description="Basic and acidic residues" evidence="1">
    <location>
        <begin position="265"/>
        <end position="278"/>
    </location>
</feature>
<dbReference type="InterPro" id="IPR011055">
    <property type="entry name" value="Dup_hybrid_motif"/>
</dbReference>
<dbReference type="Proteomes" id="UP000231516">
    <property type="component" value="Unassembled WGS sequence"/>
</dbReference>
<dbReference type="InterPro" id="IPR016047">
    <property type="entry name" value="M23ase_b-sheet_dom"/>
</dbReference>
<name>A0A2G5K649_9RHOB</name>
<dbReference type="SUPFAM" id="SSF54106">
    <property type="entry name" value="LysM domain"/>
    <property type="match status" value="1"/>
</dbReference>
<feature type="region of interest" description="Disordered" evidence="1">
    <location>
        <begin position="221"/>
        <end position="287"/>
    </location>
</feature>
<dbReference type="PROSITE" id="PS51782">
    <property type="entry name" value="LYSM"/>
    <property type="match status" value="1"/>
</dbReference>
<keyword evidence="4" id="KW-1185">Reference proteome</keyword>
<dbReference type="PANTHER" id="PTHR21666">
    <property type="entry name" value="PEPTIDASE-RELATED"/>
    <property type="match status" value="1"/>
</dbReference>
<dbReference type="InterPro" id="IPR018392">
    <property type="entry name" value="LysM"/>
</dbReference>
<protein>
    <recommendedName>
        <fullName evidence="2">LysM domain-containing protein</fullName>
    </recommendedName>
</protein>
<dbReference type="PROSITE" id="PS51257">
    <property type="entry name" value="PROKAR_LIPOPROTEIN"/>
    <property type="match status" value="1"/>
</dbReference>
<dbReference type="RefSeq" id="WP_099592676.1">
    <property type="nucleotide sequence ID" value="NZ_MDGM01000012.1"/>
</dbReference>
<proteinExistence type="predicted"/>
<dbReference type="OrthoDB" id="9795421at2"/>
<dbReference type="InterPro" id="IPR050570">
    <property type="entry name" value="Cell_wall_metabolism_enzyme"/>
</dbReference>
<dbReference type="CDD" id="cd00118">
    <property type="entry name" value="LysM"/>
    <property type="match status" value="1"/>
</dbReference>
<gene>
    <name evidence="3" type="ORF">BFP76_03805</name>
</gene>
<accession>A0A2G5K649</accession>
<dbReference type="Pfam" id="PF01476">
    <property type="entry name" value="LysM"/>
    <property type="match status" value="2"/>
</dbReference>
<organism evidence="3 4">
    <name type="scientific">Paramylibacter kogurei</name>
    <dbReference type="NCBI Taxonomy" id="1889778"/>
    <lineage>
        <taxon>Bacteria</taxon>
        <taxon>Pseudomonadati</taxon>
        <taxon>Pseudomonadota</taxon>
        <taxon>Alphaproteobacteria</taxon>
        <taxon>Rhodobacterales</taxon>
        <taxon>Paracoccaceae</taxon>
        <taxon>Paramylibacter</taxon>
    </lineage>
</organism>
<dbReference type="Gene3D" id="2.70.70.10">
    <property type="entry name" value="Glucose Permease (Domain IIA)"/>
    <property type="match status" value="1"/>
</dbReference>
<sequence length="398" mass="41658">MSLKTKRFHLSTGIIFASIFALTACDDIKDIRSITDIGRKVDPIPGSNVKKTQARPQADERGVITYPNYQVIVANRSDTMADLAARVGISADELARFNGLKVDHMPRDGEVLALPKNADRGVPITPVETAATPSSVEDIASSALEDVPNSPARIPTGTEPKRHVVKTGETAYTIARLYGVSVTSLASWNGLDKDLNLRTGQQLLIPVEDNSAAVAAAPVKVASNSTATQPAPRPTTVSKPGSGSSAPVPPSSTTSLPKPVPAAKPAEKLAEAAPERKPTTSSRKLLKPVNGKILRGFSSKSGGNEGIDFAASAGTDVKAAENGTVALTSNSVNGSSIILVRHPDNLYTVYSNVSDASVKKGSTVTRGQTIGKVAGGNPPFVHFEVRRGTEAVDPTPYL</sequence>
<comment type="caution">
    <text evidence="3">The sequence shown here is derived from an EMBL/GenBank/DDBJ whole genome shotgun (WGS) entry which is preliminary data.</text>
</comment>
<evidence type="ECO:0000259" key="2">
    <source>
        <dbReference type="PROSITE" id="PS51782"/>
    </source>
</evidence>
<evidence type="ECO:0000256" key="1">
    <source>
        <dbReference type="SAM" id="MobiDB-lite"/>
    </source>
</evidence>
<dbReference type="GO" id="GO:0004222">
    <property type="term" value="F:metalloendopeptidase activity"/>
    <property type="evidence" value="ECO:0007669"/>
    <property type="project" value="TreeGrafter"/>
</dbReference>
<dbReference type="CDD" id="cd12797">
    <property type="entry name" value="M23_peptidase"/>
    <property type="match status" value="1"/>
</dbReference>
<feature type="compositionally biased region" description="Low complexity" evidence="1">
    <location>
        <begin position="238"/>
        <end position="264"/>
    </location>
</feature>
<dbReference type="EMBL" id="MDGM01000012">
    <property type="protein sequence ID" value="PIB24350.1"/>
    <property type="molecule type" value="Genomic_DNA"/>
</dbReference>